<keyword evidence="3" id="KW-0234">DNA repair</keyword>
<dbReference type="Pfam" id="PF12253">
    <property type="entry name" value="CAF1A_dimeriz"/>
    <property type="match status" value="1"/>
</dbReference>
<evidence type="ECO:0000256" key="4">
    <source>
        <dbReference type="ARBA" id="ARBA00023242"/>
    </source>
</evidence>
<gene>
    <name evidence="7" type="ORF">SISNIDRAFT_545808</name>
</gene>
<keyword evidence="2" id="KW-0227">DNA damage</keyword>
<dbReference type="Proteomes" id="UP000076722">
    <property type="component" value="Unassembled WGS sequence"/>
</dbReference>
<dbReference type="STRING" id="1314777.A0A165AGK1"/>
<evidence type="ECO:0000256" key="5">
    <source>
        <dbReference type="SAM" id="MobiDB-lite"/>
    </source>
</evidence>
<evidence type="ECO:0000313" key="7">
    <source>
        <dbReference type="EMBL" id="KZS98964.1"/>
    </source>
</evidence>
<keyword evidence="8" id="KW-1185">Reference proteome</keyword>
<dbReference type="EMBL" id="KV419394">
    <property type="protein sequence ID" value="KZS98964.1"/>
    <property type="molecule type" value="Genomic_DNA"/>
</dbReference>
<dbReference type="AlphaFoldDB" id="A0A165AGK1"/>
<dbReference type="PANTHER" id="PTHR15272:SF0">
    <property type="entry name" value="CHROMATIN ASSEMBLY FACTOR 1 SUBUNIT A"/>
    <property type="match status" value="1"/>
</dbReference>
<feature type="region of interest" description="Disordered" evidence="5">
    <location>
        <begin position="281"/>
        <end position="305"/>
    </location>
</feature>
<dbReference type="GO" id="GO:0005634">
    <property type="term" value="C:nucleus"/>
    <property type="evidence" value="ECO:0007669"/>
    <property type="project" value="UniProtKB-SubCell"/>
</dbReference>
<feature type="domain" description="Chromatin assembly factor 1 subunit A dimerization" evidence="6">
    <location>
        <begin position="421"/>
        <end position="491"/>
    </location>
</feature>
<feature type="compositionally biased region" description="Low complexity" evidence="5">
    <location>
        <begin position="281"/>
        <end position="291"/>
    </location>
</feature>
<dbReference type="PANTHER" id="PTHR15272">
    <property type="entry name" value="CHROMATIN ASSEMBLY FACTOR 1 SUBUNIT A CAF-1 SUBUNIT A"/>
    <property type="match status" value="1"/>
</dbReference>
<dbReference type="OrthoDB" id="440676at2759"/>
<feature type="region of interest" description="Disordered" evidence="5">
    <location>
        <begin position="461"/>
        <end position="495"/>
    </location>
</feature>
<comment type="subcellular location">
    <subcellularLocation>
        <location evidence="1">Nucleus</location>
    </subcellularLocation>
</comment>
<name>A0A165AGK1_9AGAM</name>
<dbReference type="GO" id="GO:0033186">
    <property type="term" value="C:CAF-1 complex"/>
    <property type="evidence" value="ECO:0007669"/>
    <property type="project" value="TreeGrafter"/>
</dbReference>
<sequence>MAQPATMRNSSPISGRVPLAEIKNGKVLFKQKPMSLEKQSETLQEIVKFRELLASINQPLDQIPSEHLPLIAKLCHESDKGITPLVKAIKHELAAEITPSTDPSGSITTSDKLPISTLERAVLSVAVRTNYGVEDENIKIPAALCVWRWEVKDKNMLPGTVVEAAELRRNERIDFKREIQIVLQNMDPTERSALLAKGPLKKDKNKENHSGPTGESIIPSASQENAVEKPVPAKVQDPEKLAREQELLAQKTAKAEQNKKQEVANKKSAAILASFFKKAPKPAKASTSKAPGTEAGIPGPSTDARSDYQKTFHPFVVKKDVHMAPINWFQSKSKVIELDIDGSSQSTLQPRALLQDFLSTLPPSIAPRHPRYTSRSGFKILPHPNVRQIVNSVTEAEVRGDQQQVADLLRKLRNRRQIVPKTIVFADSVRPGYFGTWTRSSKSIGPRTPFAKDMVSLDYSYDSGEEWEEEGAGEEVADSDGSGPEDTSDVESDMDDWLVPDEEGVEMDMNAELPPDLLDVPLLKRKPAAETKESRPEKRRKVAPLVPFQKGPCWEERIGECSWDGFLPCRIQLFDDCPFPIDPFTYVSAPKVVQAPAYRAPAEPSTQDGFVVPALPDHCTQSHRGTIIDFSAPPGPDPKPKLPPPLPKTTFPAEHMQLLIACIQASSISSLKELLIYTFNELKLLGIKKNALEVKLREICEKRYDQEKKATVWSVRPEILVRELLHN</sequence>
<keyword evidence="4" id="KW-0539">Nucleus</keyword>
<reference evidence="7 8" key="1">
    <citation type="journal article" date="2016" name="Mol. Biol. Evol.">
        <title>Comparative Genomics of Early-Diverging Mushroom-Forming Fungi Provides Insights into the Origins of Lignocellulose Decay Capabilities.</title>
        <authorList>
            <person name="Nagy L.G."/>
            <person name="Riley R."/>
            <person name="Tritt A."/>
            <person name="Adam C."/>
            <person name="Daum C."/>
            <person name="Floudas D."/>
            <person name="Sun H."/>
            <person name="Yadav J.S."/>
            <person name="Pangilinan J."/>
            <person name="Larsson K.H."/>
            <person name="Matsuura K."/>
            <person name="Barry K."/>
            <person name="Labutti K."/>
            <person name="Kuo R."/>
            <person name="Ohm R.A."/>
            <person name="Bhattacharya S.S."/>
            <person name="Shirouzu T."/>
            <person name="Yoshinaga Y."/>
            <person name="Martin F.M."/>
            <person name="Grigoriev I.V."/>
            <person name="Hibbett D.S."/>
        </authorList>
    </citation>
    <scope>NUCLEOTIDE SEQUENCE [LARGE SCALE GENOMIC DNA]</scope>
    <source>
        <strain evidence="7 8">HHB9708</strain>
    </source>
</reference>
<evidence type="ECO:0000256" key="3">
    <source>
        <dbReference type="ARBA" id="ARBA00023204"/>
    </source>
</evidence>
<feature type="region of interest" description="Disordered" evidence="5">
    <location>
        <begin position="196"/>
        <end position="238"/>
    </location>
</feature>
<accession>A0A165AGK1</accession>
<evidence type="ECO:0000256" key="1">
    <source>
        <dbReference type="ARBA" id="ARBA00004123"/>
    </source>
</evidence>
<dbReference type="GO" id="GO:0006334">
    <property type="term" value="P:nucleosome assembly"/>
    <property type="evidence" value="ECO:0007669"/>
    <property type="project" value="TreeGrafter"/>
</dbReference>
<evidence type="ECO:0000259" key="6">
    <source>
        <dbReference type="Pfam" id="PF12253"/>
    </source>
</evidence>
<evidence type="ECO:0000313" key="8">
    <source>
        <dbReference type="Proteomes" id="UP000076722"/>
    </source>
</evidence>
<organism evidence="7 8">
    <name type="scientific">Sistotremastrum niveocremeum HHB9708</name>
    <dbReference type="NCBI Taxonomy" id="1314777"/>
    <lineage>
        <taxon>Eukaryota</taxon>
        <taxon>Fungi</taxon>
        <taxon>Dikarya</taxon>
        <taxon>Basidiomycota</taxon>
        <taxon>Agaricomycotina</taxon>
        <taxon>Agaricomycetes</taxon>
        <taxon>Sistotremastrales</taxon>
        <taxon>Sistotremastraceae</taxon>
        <taxon>Sertulicium</taxon>
        <taxon>Sertulicium niveocremeum</taxon>
    </lineage>
</organism>
<evidence type="ECO:0000256" key="2">
    <source>
        <dbReference type="ARBA" id="ARBA00022763"/>
    </source>
</evidence>
<dbReference type="GO" id="GO:0006281">
    <property type="term" value="P:DNA repair"/>
    <property type="evidence" value="ECO:0007669"/>
    <property type="project" value="UniProtKB-KW"/>
</dbReference>
<feature type="compositionally biased region" description="Basic and acidic residues" evidence="5">
    <location>
        <begin position="200"/>
        <end position="209"/>
    </location>
</feature>
<feature type="compositionally biased region" description="Acidic residues" evidence="5">
    <location>
        <begin position="486"/>
        <end position="495"/>
    </location>
</feature>
<protein>
    <recommendedName>
        <fullName evidence="6">Chromatin assembly factor 1 subunit A dimerization domain-containing protein</fullName>
    </recommendedName>
</protein>
<feature type="compositionally biased region" description="Acidic residues" evidence="5">
    <location>
        <begin position="463"/>
        <end position="478"/>
    </location>
</feature>
<proteinExistence type="predicted"/>
<dbReference type="InterPro" id="IPR022043">
    <property type="entry name" value="CAF1A_DD"/>
</dbReference>